<evidence type="ECO:0000256" key="1">
    <source>
        <dbReference type="ARBA" id="ARBA00022450"/>
    </source>
</evidence>
<accession>A0ABV3N2E0</accession>
<keyword evidence="5" id="KW-1185">Reference proteome</keyword>
<reference evidence="4 5" key="1">
    <citation type="submission" date="2024-07" db="EMBL/GenBank/DDBJ databases">
        <authorList>
            <person name="Dulla G.F.J."/>
            <person name="Delorm J.G."/>
        </authorList>
    </citation>
    <scope>NUCLEOTIDE SEQUENCE [LARGE SCALE GENOMIC DNA]</scope>
    <source>
        <strain evidence="4 5">JGD 233</strain>
    </source>
</reference>
<keyword evidence="2" id="KW-0597">Phosphoprotein</keyword>
<gene>
    <name evidence="4" type="ORF">ABW286_12455</name>
</gene>
<name>A0ABV3N2E0_9GAMM</name>
<dbReference type="Pfam" id="PF00550">
    <property type="entry name" value="PP-binding"/>
    <property type="match status" value="1"/>
</dbReference>
<dbReference type="EMBL" id="JBFKZN010000006">
    <property type="protein sequence ID" value="MEW5289985.1"/>
    <property type="molecule type" value="Genomic_DNA"/>
</dbReference>
<evidence type="ECO:0000256" key="2">
    <source>
        <dbReference type="ARBA" id="ARBA00022553"/>
    </source>
</evidence>
<proteinExistence type="predicted"/>
<dbReference type="SUPFAM" id="SSF47336">
    <property type="entry name" value="ACP-like"/>
    <property type="match status" value="1"/>
</dbReference>
<dbReference type="Proteomes" id="UP001554567">
    <property type="component" value="Unassembled WGS sequence"/>
</dbReference>
<organism evidence="4 5">
    <name type="scientific">Erwinia papayae</name>
    <dbReference type="NCBI Taxonomy" id="206499"/>
    <lineage>
        <taxon>Bacteria</taxon>
        <taxon>Pseudomonadati</taxon>
        <taxon>Pseudomonadota</taxon>
        <taxon>Gammaproteobacteria</taxon>
        <taxon>Enterobacterales</taxon>
        <taxon>Erwiniaceae</taxon>
        <taxon>Erwinia</taxon>
    </lineage>
</organism>
<feature type="domain" description="Carrier" evidence="3">
    <location>
        <begin position="11"/>
        <end position="58"/>
    </location>
</feature>
<evidence type="ECO:0000313" key="4">
    <source>
        <dbReference type="EMBL" id="MEW5289985.1"/>
    </source>
</evidence>
<dbReference type="InterPro" id="IPR036736">
    <property type="entry name" value="ACP-like_sf"/>
</dbReference>
<dbReference type="RefSeq" id="WP_367167664.1">
    <property type="nucleotide sequence ID" value="NZ_JBFKZN010000006.1"/>
</dbReference>
<dbReference type="InterPro" id="IPR006162">
    <property type="entry name" value="Ppantetheine_attach_site"/>
</dbReference>
<sequence length="76" mass="8382">MIEIIKSYILSNTGNTPGDEIYQMDFFATGLDSLLLVGLIVELETHNNTQLSEETLAELLSGADTTFGELIDAFKR</sequence>
<dbReference type="Gene3D" id="1.10.1200.10">
    <property type="entry name" value="ACP-like"/>
    <property type="match status" value="1"/>
</dbReference>
<protein>
    <submittedName>
        <fullName evidence="4">Acyl carrier protein</fullName>
    </submittedName>
</protein>
<keyword evidence="1" id="KW-0596">Phosphopantetheine</keyword>
<evidence type="ECO:0000259" key="3">
    <source>
        <dbReference type="Pfam" id="PF00550"/>
    </source>
</evidence>
<evidence type="ECO:0000313" key="5">
    <source>
        <dbReference type="Proteomes" id="UP001554567"/>
    </source>
</evidence>
<dbReference type="InterPro" id="IPR009081">
    <property type="entry name" value="PP-bd_ACP"/>
</dbReference>
<dbReference type="PROSITE" id="PS00012">
    <property type="entry name" value="PHOSPHOPANTETHEINE"/>
    <property type="match status" value="1"/>
</dbReference>
<comment type="caution">
    <text evidence="4">The sequence shown here is derived from an EMBL/GenBank/DDBJ whole genome shotgun (WGS) entry which is preliminary data.</text>
</comment>